<organism evidence="4 5">
    <name type="scientific">Dyella soli</name>
    <dbReference type="NCBI Taxonomy" id="522319"/>
    <lineage>
        <taxon>Bacteria</taxon>
        <taxon>Pseudomonadati</taxon>
        <taxon>Pseudomonadota</taxon>
        <taxon>Gammaproteobacteria</taxon>
        <taxon>Lysobacterales</taxon>
        <taxon>Rhodanobacteraceae</taxon>
        <taxon>Dyella</taxon>
    </lineage>
</organism>
<keyword evidence="2 3" id="KW-0732">Signal</keyword>
<proteinExistence type="inferred from homology"/>
<dbReference type="InterPro" id="IPR038161">
    <property type="entry name" value="VirB9/CagX/TrbG_C_sf"/>
</dbReference>
<evidence type="ECO:0000313" key="4">
    <source>
        <dbReference type="EMBL" id="TCI07941.1"/>
    </source>
</evidence>
<dbReference type="InterPro" id="IPR033645">
    <property type="entry name" value="VirB9/CagX/TrbG_C"/>
</dbReference>
<dbReference type="InterPro" id="IPR010258">
    <property type="entry name" value="Conjugal_tfr_TrbG/VirB9/CagX"/>
</dbReference>
<feature type="chain" id="PRO_5020411042" evidence="3">
    <location>
        <begin position="25"/>
        <end position="257"/>
    </location>
</feature>
<feature type="signal peptide" evidence="3">
    <location>
        <begin position="1"/>
        <end position="24"/>
    </location>
</feature>
<comment type="caution">
    <text evidence="4">The sequence shown here is derived from an EMBL/GenBank/DDBJ whole genome shotgun (WGS) entry which is preliminary data.</text>
</comment>
<evidence type="ECO:0000256" key="1">
    <source>
        <dbReference type="ARBA" id="ARBA00006135"/>
    </source>
</evidence>
<accession>A0A4R0YN81</accession>
<sequence length="257" mass="29295">MKRHYSAFAYLTLLSGMLTVDAHADAVSRLGFERDKVMEVRTGLGITTQVELDKHEKVLDFSSGFSSGWSLSRRDNVFYVRPKDVDVDTNLIVRTESRTYIFELKVVATDWKTIEQAKKRGVQYRVIVTPPDAAEIAADPAQDRQETIAPPELSTDLLKERRYNFNYDYSTHDRTHPWLIPVNAYDDGRFTYLRMARHPGSPSGDFPAIFAREKAHGEESMINTSVSGDTIVVHGTYPYLIIRHGRRVVGIRRNATK</sequence>
<protein>
    <submittedName>
        <fullName evidence="4">Type IV secretion system protein VirB9</fullName>
    </submittedName>
</protein>
<dbReference type="Pfam" id="PF03524">
    <property type="entry name" value="CagX"/>
    <property type="match status" value="1"/>
</dbReference>
<evidence type="ECO:0000313" key="5">
    <source>
        <dbReference type="Proteomes" id="UP000291822"/>
    </source>
</evidence>
<name>A0A4R0YN81_9GAMM</name>
<evidence type="ECO:0000256" key="2">
    <source>
        <dbReference type="ARBA" id="ARBA00022729"/>
    </source>
</evidence>
<dbReference type="RefSeq" id="WP_131152116.1">
    <property type="nucleotide sequence ID" value="NZ_SJTG01000004.1"/>
</dbReference>
<dbReference type="CDD" id="cd06911">
    <property type="entry name" value="VirB9_CagX_TrbG"/>
    <property type="match status" value="1"/>
</dbReference>
<dbReference type="AlphaFoldDB" id="A0A4R0YN81"/>
<dbReference type="EMBL" id="SJTG01000004">
    <property type="protein sequence ID" value="TCI07941.1"/>
    <property type="molecule type" value="Genomic_DNA"/>
</dbReference>
<comment type="similarity">
    <text evidence="1">Belongs to the TrbG/VirB9 family.</text>
</comment>
<keyword evidence="5" id="KW-1185">Reference proteome</keyword>
<dbReference type="Proteomes" id="UP000291822">
    <property type="component" value="Unassembled WGS sequence"/>
</dbReference>
<evidence type="ECO:0000256" key="3">
    <source>
        <dbReference type="SAM" id="SignalP"/>
    </source>
</evidence>
<reference evidence="4 5" key="1">
    <citation type="submission" date="2019-02" db="EMBL/GenBank/DDBJ databases">
        <title>Dyella amyloliquefaciens sp. nov., isolated from forest soil.</title>
        <authorList>
            <person name="Gao Z.-H."/>
            <person name="Qiu L.-H."/>
        </authorList>
    </citation>
    <scope>NUCLEOTIDE SEQUENCE [LARGE SCALE GENOMIC DNA]</scope>
    <source>
        <strain evidence="4 5">KACC 12747</strain>
    </source>
</reference>
<gene>
    <name evidence="4" type="ORF">EZM97_25060</name>
</gene>
<dbReference type="Gene3D" id="2.60.40.2500">
    <property type="match status" value="1"/>
</dbReference>